<evidence type="ECO:0000313" key="3">
    <source>
        <dbReference type="EMBL" id="NKE44195.1"/>
    </source>
</evidence>
<sequence>MRRRTLAALPLLAALAGERALAQPRPPRHILRVSGRIEGAERAFSLAELEALGMQDIATRTTWTGPDVLRFSGVPLASLLRACGASGTTLRIHALNDYAVNVPVEDATENGALLATRQGGMPLRIRDRGPIWLIYPWTERPELDAPVFRDRAIWQIRQIDVT</sequence>
<dbReference type="SUPFAM" id="SSF56524">
    <property type="entry name" value="Oxidoreductase molybdopterin-binding domain"/>
    <property type="match status" value="1"/>
</dbReference>
<accession>A0ABX1EWC8</accession>
<dbReference type="EMBL" id="JAAVTX010000002">
    <property type="protein sequence ID" value="NKE44195.1"/>
    <property type="molecule type" value="Genomic_DNA"/>
</dbReference>
<gene>
    <name evidence="3" type="ORF">HB662_05365</name>
</gene>
<dbReference type="InterPro" id="IPR036374">
    <property type="entry name" value="OxRdtase_Mopterin-bd_sf"/>
</dbReference>
<proteinExistence type="predicted"/>
<name>A0ABX1EWC8_9PROT</name>
<dbReference type="Gene3D" id="3.90.420.10">
    <property type="entry name" value="Oxidoreductase, molybdopterin-binding domain"/>
    <property type="match status" value="1"/>
</dbReference>
<keyword evidence="4" id="KW-1185">Reference proteome</keyword>
<keyword evidence="1" id="KW-0732">Signal</keyword>
<dbReference type="InterPro" id="IPR000572">
    <property type="entry name" value="OxRdtase_Mopterin-bd_dom"/>
</dbReference>
<dbReference type="Pfam" id="PF00174">
    <property type="entry name" value="Oxidored_molyb"/>
    <property type="match status" value="1"/>
</dbReference>
<dbReference type="RefSeq" id="WP_168047985.1">
    <property type="nucleotide sequence ID" value="NZ_JAATJR010000002.1"/>
</dbReference>
<organism evidence="3 4">
    <name type="scientific">Falsiroseomonas frigidaquae</name>
    <dbReference type="NCBI Taxonomy" id="487318"/>
    <lineage>
        <taxon>Bacteria</taxon>
        <taxon>Pseudomonadati</taxon>
        <taxon>Pseudomonadota</taxon>
        <taxon>Alphaproteobacteria</taxon>
        <taxon>Acetobacterales</taxon>
        <taxon>Roseomonadaceae</taxon>
        <taxon>Falsiroseomonas</taxon>
    </lineage>
</organism>
<feature type="domain" description="Oxidoreductase molybdopterin-binding" evidence="2">
    <location>
        <begin position="61"/>
        <end position="137"/>
    </location>
</feature>
<reference evidence="3 4" key="1">
    <citation type="submission" date="2020-03" db="EMBL/GenBank/DDBJ databases">
        <title>Roseomonas selenitidurans sp. nov. isolated from soil.</title>
        <authorList>
            <person name="Liu H."/>
        </authorList>
    </citation>
    <scope>NUCLEOTIDE SEQUENCE [LARGE SCALE GENOMIC DNA]</scope>
    <source>
        <strain evidence="3 4">JCM 15073</strain>
    </source>
</reference>
<comment type="caution">
    <text evidence="3">The sequence shown here is derived from an EMBL/GenBank/DDBJ whole genome shotgun (WGS) entry which is preliminary data.</text>
</comment>
<evidence type="ECO:0000259" key="2">
    <source>
        <dbReference type="Pfam" id="PF00174"/>
    </source>
</evidence>
<evidence type="ECO:0000313" key="4">
    <source>
        <dbReference type="Proteomes" id="UP000765160"/>
    </source>
</evidence>
<feature type="chain" id="PRO_5046325200" evidence="1">
    <location>
        <begin position="23"/>
        <end position="162"/>
    </location>
</feature>
<dbReference type="Proteomes" id="UP000765160">
    <property type="component" value="Unassembled WGS sequence"/>
</dbReference>
<feature type="signal peptide" evidence="1">
    <location>
        <begin position="1"/>
        <end position="22"/>
    </location>
</feature>
<protein>
    <submittedName>
        <fullName evidence="3">Molybdopterin-dependent oxidoreductase</fullName>
    </submittedName>
</protein>
<evidence type="ECO:0000256" key="1">
    <source>
        <dbReference type="SAM" id="SignalP"/>
    </source>
</evidence>